<accession>A0A2A3JT44</accession>
<keyword evidence="3 6" id="KW-0812">Transmembrane</keyword>
<feature type="transmembrane region" description="Helical" evidence="6">
    <location>
        <begin position="299"/>
        <end position="322"/>
    </location>
</feature>
<reference evidence="9" key="2">
    <citation type="submission" date="2023-07" db="EMBL/GenBank/DDBJ databases">
        <title>Yangia mangrovi SAOS 153D genome.</title>
        <authorList>
            <person name="Verma A."/>
            <person name="Pal Y."/>
            <person name="Sundharam S."/>
            <person name="Bisht B."/>
            <person name="Srinivasan K."/>
        </authorList>
    </citation>
    <scope>NUCLEOTIDE SEQUENCE [LARGE SCALE GENOMIC DNA]</scope>
    <source>
        <strain evidence="9">SAOS 153D</strain>
    </source>
</reference>
<feature type="transmembrane region" description="Helical" evidence="6">
    <location>
        <begin position="223"/>
        <end position="243"/>
    </location>
</feature>
<evidence type="ECO:0000256" key="6">
    <source>
        <dbReference type="SAM" id="Phobius"/>
    </source>
</evidence>
<feature type="transmembrane region" description="Helical" evidence="6">
    <location>
        <begin position="21"/>
        <end position="40"/>
    </location>
</feature>
<feature type="transmembrane region" description="Helical" evidence="6">
    <location>
        <begin position="46"/>
        <end position="65"/>
    </location>
</feature>
<evidence type="ECO:0000256" key="1">
    <source>
        <dbReference type="ARBA" id="ARBA00004651"/>
    </source>
</evidence>
<dbReference type="GO" id="GO:0005886">
    <property type="term" value="C:plasma membrane"/>
    <property type="evidence" value="ECO:0007669"/>
    <property type="project" value="UniProtKB-SubCell"/>
</dbReference>
<reference evidence="7" key="3">
    <citation type="submission" date="2024-05" db="EMBL/GenBank/DDBJ databases">
        <title>Yangia mangrovi SAOS 153D genome.</title>
        <authorList>
            <person name="Verma A."/>
            <person name="Pal Y."/>
            <person name="Sundharam S."/>
            <person name="Bisht B."/>
            <person name="Srinivasan K."/>
        </authorList>
    </citation>
    <scope>NUCLEOTIDE SEQUENCE</scope>
    <source>
        <strain evidence="7">SAOS 153D</strain>
    </source>
</reference>
<gene>
    <name evidence="7" type="ORF">CLG85_000155</name>
    <name evidence="8" type="ORF">CLG85_15625</name>
</gene>
<protein>
    <submittedName>
        <fullName evidence="8">Branched-chain amino acid ABC transporter permease</fullName>
    </submittedName>
</protein>
<keyword evidence="4 6" id="KW-1133">Transmembrane helix</keyword>
<reference evidence="8" key="1">
    <citation type="submission" date="2017-09" db="EMBL/GenBank/DDBJ databases">
        <title>Yangia sp. SAOS 153D whole genome sequencing.</title>
        <authorList>
            <person name="Verma A."/>
            <person name="Krishnamurthi S."/>
        </authorList>
    </citation>
    <scope>NUCLEOTIDE SEQUENCE [LARGE SCALE GENOMIC DNA]</scope>
    <source>
        <strain evidence="8">SAOS 153D</strain>
    </source>
</reference>
<evidence type="ECO:0000256" key="2">
    <source>
        <dbReference type="ARBA" id="ARBA00022475"/>
    </source>
</evidence>
<dbReference type="PANTHER" id="PTHR30482">
    <property type="entry name" value="HIGH-AFFINITY BRANCHED-CHAIN AMINO ACID TRANSPORT SYSTEM PERMEASE"/>
    <property type="match status" value="1"/>
</dbReference>
<evidence type="ECO:0000313" key="8">
    <source>
        <dbReference type="EMBL" id="PBD18278.1"/>
    </source>
</evidence>
<dbReference type="AlphaFoldDB" id="A0A2A3JT44"/>
<feature type="transmembrane region" description="Helical" evidence="6">
    <location>
        <begin position="72"/>
        <end position="92"/>
    </location>
</feature>
<comment type="caution">
    <text evidence="8">The sequence shown here is derived from an EMBL/GenBank/DDBJ whole genome shotgun (WGS) entry which is preliminary data.</text>
</comment>
<keyword evidence="2" id="KW-1003">Cell membrane</keyword>
<feature type="transmembrane region" description="Helical" evidence="6">
    <location>
        <begin position="98"/>
        <end position="120"/>
    </location>
</feature>
<comment type="subcellular location">
    <subcellularLocation>
        <location evidence="1">Cell membrane</location>
        <topology evidence="1">Multi-pass membrane protein</topology>
    </subcellularLocation>
</comment>
<feature type="transmembrane region" description="Helical" evidence="6">
    <location>
        <begin position="125"/>
        <end position="142"/>
    </location>
</feature>
<dbReference type="Pfam" id="PF02653">
    <property type="entry name" value="BPD_transp_2"/>
    <property type="match status" value="1"/>
</dbReference>
<dbReference type="CDD" id="cd06581">
    <property type="entry name" value="TM_PBP1_LivM_like"/>
    <property type="match status" value="1"/>
</dbReference>
<evidence type="ECO:0000256" key="3">
    <source>
        <dbReference type="ARBA" id="ARBA00022692"/>
    </source>
</evidence>
<dbReference type="Proteomes" id="UP000217448">
    <property type="component" value="Unassembled WGS sequence"/>
</dbReference>
<dbReference type="OrthoDB" id="9804361at2"/>
<dbReference type="InterPro" id="IPR001851">
    <property type="entry name" value="ABC_transp_permease"/>
</dbReference>
<dbReference type="InterPro" id="IPR043428">
    <property type="entry name" value="LivM-like"/>
</dbReference>
<feature type="transmembrane region" description="Helical" evidence="6">
    <location>
        <begin position="263"/>
        <end position="287"/>
    </location>
</feature>
<dbReference type="RefSeq" id="WP_095883092.1">
    <property type="nucleotide sequence ID" value="NZ_NTHN02000001.1"/>
</dbReference>
<dbReference type="EMBL" id="NTHN01000256">
    <property type="protein sequence ID" value="PBD18278.1"/>
    <property type="molecule type" value="Genomic_DNA"/>
</dbReference>
<organism evidence="8">
    <name type="scientific">Alloyangia mangrovi</name>
    <dbReference type="NCBI Taxonomy" id="1779329"/>
    <lineage>
        <taxon>Bacteria</taxon>
        <taxon>Pseudomonadati</taxon>
        <taxon>Pseudomonadota</taxon>
        <taxon>Alphaproteobacteria</taxon>
        <taxon>Rhodobacterales</taxon>
        <taxon>Roseobacteraceae</taxon>
        <taxon>Alloyangia</taxon>
    </lineage>
</organism>
<feature type="transmembrane region" description="Helical" evidence="6">
    <location>
        <begin position="175"/>
        <end position="196"/>
    </location>
</feature>
<dbReference type="EMBL" id="NTHN02000001">
    <property type="protein sequence ID" value="MCT4368841.1"/>
    <property type="molecule type" value="Genomic_DNA"/>
</dbReference>
<evidence type="ECO:0000313" key="7">
    <source>
        <dbReference type="EMBL" id="MCT4368841.1"/>
    </source>
</evidence>
<proteinExistence type="predicted"/>
<sequence>MSDISRHTTARGDVKSGGMPSLRALLTLLAVLLLAAVPFIAPSMQLLINLALAKGIAVLGVTVLLRAGQVSFGHALFFGISAYAGAFLMASLPGADLILVLIAGVLGAALSGLLVGLFVVRYRGIFFGMLNLAFSMIFWSILEKFYHVTGGADGIRLPRPTVLGMALERSGFEAVIFYLSIALMVGLGWFTLRWFASPVGQIFQTIKTNETRLEYLGLSPKRVLLSGYLLSAILCGVGGSLMAMTQGVVTPEYVWWVRSAEMVFIAVLGGAGSVRGAFIGALIYEIVRVYASAYAGDIWQMLLGAFLLVIILFAPKGIMGIADGLIHRGGKRRATTAEEAR</sequence>
<evidence type="ECO:0000313" key="9">
    <source>
        <dbReference type="Proteomes" id="UP000217448"/>
    </source>
</evidence>
<keyword evidence="9" id="KW-1185">Reference proteome</keyword>
<dbReference type="PANTHER" id="PTHR30482:SF17">
    <property type="entry name" value="ABC TRANSPORTER ATP-BINDING PROTEIN"/>
    <property type="match status" value="1"/>
</dbReference>
<name>A0A2A3JT44_9RHOB</name>
<dbReference type="GO" id="GO:0015658">
    <property type="term" value="F:branched-chain amino acid transmembrane transporter activity"/>
    <property type="evidence" value="ECO:0007669"/>
    <property type="project" value="InterPro"/>
</dbReference>
<evidence type="ECO:0000256" key="4">
    <source>
        <dbReference type="ARBA" id="ARBA00022989"/>
    </source>
</evidence>
<keyword evidence="5 6" id="KW-0472">Membrane</keyword>
<evidence type="ECO:0000256" key="5">
    <source>
        <dbReference type="ARBA" id="ARBA00023136"/>
    </source>
</evidence>